<organism evidence="1">
    <name type="scientific">marine sediment metagenome</name>
    <dbReference type="NCBI Taxonomy" id="412755"/>
    <lineage>
        <taxon>unclassified sequences</taxon>
        <taxon>metagenomes</taxon>
        <taxon>ecological metagenomes</taxon>
    </lineage>
</organism>
<feature type="non-terminal residue" evidence="1">
    <location>
        <position position="1"/>
    </location>
</feature>
<proteinExistence type="predicted"/>
<dbReference type="EMBL" id="BARS01059135">
    <property type="protein sequence ID" value="GAG42985.1"/>
    <property type="molecule type" value="Genomic_DNA"/>
</dbReference>
<protein>
    <submittedName>
        <fullName evidence="1">Uncharacterized protein</fullName>
    </submittedName>
</protein>
<feature type="non-terminal residue" evidence="1">
    <location>
        <position position="63"/>
    </location>
</feature>
<name>X0XIL7_9ZZZZ</name>
<accession>X0XIL7</accession>
<dbReference type="AlphaFoldDB" id="X0XIL7"/>
<reference evidence="1" key="1">
    <citation type="journal article" date="2014" name="Front. Microbiol.">
        <title>High frequency of phylogenetically diverse reductive dehalogenase-homologous genes in deep subseafloor sedimentary metagenomes.</title>
        <authorList>
            <person name="Kawai M."/>
            <person name="Futagami T."/>
            <person name="Toyoda A."/>
            <person name="Takaki Y."/>
            <person name="Nishi S."/>
            <person name="Hori S."/>
            <person name="Arai W."/>
            <person name="Tsubouchi T."/>
            <person name="Morono Y."/>
            <person name="Uchiyama I."/>
            <person name="Ito T."/>
            <person name="Fujiyama A."/>
            <person name="Inagaki F."/>
            <person name="Takami H."/>
        </authorList>
    </citation>
    <scope>NUCLEOTIDE SEQUENCE</scope>
    <source>
        <strain evidence="1">Expedition CK06-06</strain>
    </source>
</reference>
<sequence>FAVPMLYTRDQRLLRYGVEGMSGLAAERAIWVGVGSWLFSASPERAVEQLRQVAEHEQLGSSL</sequence>
<gene>
    <name evidence="1" type="ORF">S01H1_85841</name>
</gene>
<evidence type="ECO:0000313" key="1">
    <source>
        <dbReference type="EMBL" id="GAG42985.1"/>
    </source>
</evidence>
<comment type="caution">
    <text evidence="1">The sequence shown here is derived from an EMBL/GenBank/DDBJ whole genome shotgun (WGS) entry which is preliminary data.</text>
</comment>